<evidence type="ECO:0000256" key="1">
    <source>
        <dbReference type="SAM" id="MobiDB-lite"/>
    </source>
</evidence>
<accession>A0A1H7G8P4</accession>
<feature type="region of interest" description="Disordered" evidence="1">
    <location>
        <begin position="46"/>
        <end position="72"/>
    </location>
</feature>
<evidence type="ECO:0008006" key="4">
    <source>
        <dbReference type="Google" id="ProtNLM"/>
    </source>
</evidence>
<proteinExistence type="predicted"/>
<sequence>MSHTGKAEREIRKIAYALWMEEGQPDGRDHEHWEAAKAIWTFRNRSEETVDRGAEDELKAERARRREQELLS</sequence>
<name>A0A1H7G8P4_9HYPH</name>
<reference evidence="3" key="1">
    <citation type="submission" date="2016-10" db="EMBL/GenBank/DDBJ databases">
        <authorList>
            <person name="Varghese N."/>
            <person name="Submissions S."/>
        </authorList>
    </citation>
    <scope>NUCLEOTIDE SEQUENCE [LARGE SCALE GENOMIC DNA]</scope>
    <source>
        <strain evidence="3">LMG 26383,CCUG 61248,R- 45681</strain>
    </source>
</reference>
<evidence type="ECO:0000313" key="3">
    <source>
        <dbReference type="Proteomes" id="UP000199664"/>
    </source>
</evidence>
<keyword evidence="3" id="KW-1185">Reference proteome</keyword>
<protein>
    <recommendedName>
        <fullName evidence="4">DUF2934 domain-containing protein</fullName>
    </recommendedName>
</protein>
<dbReference type="RefSeq" id="WP_091828927.1">
    <property type="nucleotide sequence ID" value="NZ_FOAN01000001.1"/>
</dbReference>
<organism evidence="2 3">
    <name type="scientific">Bosea lupini</name>
    <dbReference type="NCBI Taxonomy" id="1036779"/>
    <lineage>
        <taxon>Bacteria</taxon>
        <taxon>Pseudomonadati</taxon>
        <taxon>Pseudomonadota</taxon>
        <taxon>Alphaproteobacteria</taxon>
        <taxon>Hyphomicrobiales</taxon>
        <taxon>Boseaceae</taxon>
        <taxon>Bosea</taxon>
    </lineage>
</organism>
<evidence type="ECO:0000313" key="2">
    <source>
        <dbReference type="EMBL" id="SEK32830.1"/>
    </source>
</evidence>
<dbReference type="OrthoDB" id="9811127at2"/>
<dbReference type="Pfam" id="PF11154">
    <property type="entry name" value="DUF2934"/>
    <property type="match status" value="1"/>
</dbReference>
<gene>
    <name evidence="2" type="ORF">SAMN04515666_101242</name>
</gene>
<dbReference type="InterPro" id="IPR021327">
    <property type="entry name" value="DUF2934"/>
</dbReference>
<dbReference type="EMBL" id="FOAN01000001">
    <property type="protein sequence ID" value="SEK32830.1"/>
    <property type="molecule type" value="Genomic_DNA"/>
</dbReference>
<dbReference type="AlphaFoldDB" id="A0A1H7G8P4"/>
<dbReference type="STRING" id="1036779.SAMN04515666_101242"/>
<dbReference type="Proteomes" id="UP000199664">
    <property type="component" value="Unassembled WGS sequence"/>
</dbReference>